<feature type="region of interest" description="Disordered" evidence="17">
    <location>
        <begin position="463"/>
        <end position="489"/>
    </location>
</feature>
<dbReference type="PANTHER" id="PTHR42648">
    <property type="entry name" value="TRANSPOSASE, PUTATIVE-RELATED"/>
    <property type="match status" value="1"/>
</dbReference>
<keyword evidence="10" id="KW-0460">Magnesium</keyword>
<dbReference type="EMBL" id="GALX01004861">
    <property type="protein sequence ID" value="JAB63605.1"/>
    <property type="molecule type" value="Transcribed_RNA"/>
</dbReference>
<keyword evidence="5" id="KW-0479">Metal-binding</keyword>
<dbReference type="GO" id="GO:0005524">
    <property type="term" value="F:ATP binding"/>
    <property type="evidence" value="ECO:0007669"/>
    <property type="project" value="UniProtKB-KW"/>
</dbReference>
<keyword evidence="2" id="KW-1188">Viral release from host cell</keyword>
<evidence type="ECO:0000256" key="9">
    <source>
        <dbReference type="ARBA" id="ARBA00022840"/>
    </source>
</evidence>
<dbReference type="GO" id="GO:0003676">
    <property type="term" value="F:nucleic acid binding"/>
    <property type="evidence" value="ECO:0007669"/>
    <property type="project" value="InterPro"/>
</dbReference>
<dbReference type="GO" id="GO:0006310">
    <property type="term" value="P:DNA recombination"/>
    <property type="evidence" value="ECO:0007669"/>
    <property type="project" value="UniProtKB-KW"/>
</dbReference>
<keyword evidence="16" id="KW-0511">Multifunctional enzyme</keyword>
<keyword evidence="15" id="KW-0233">DNA recombination</keyword>
<evidence type="ECO:0000256" key="5">
    <source>
        <dbReference type="ARBA" id="ARBA00022723"/>
    </source>
</evidence>
<dbReference type="InterPro" id="IPR001584">
    <property type="entry name" value="Integrase_cat-core"/>
</dbReference>
<keyword evidence="6" id="KW-0547">Nucleotide-binding</keyword>
<feature type="compositionally biased region" description="Basic and acidic residues" evidence="17">
    <location>
        <begin position="468"/>
        <end position="487"/>
    </location>
</feature>
<keyword evidence="11" id="KW-0229">DNA integration</keyword>
<dbReference type="GO" id="GO:0015074">
    <property type="term" value="P:DNA integration"/>
    <property type="evidence" value="ECO:0007669"/>
    <property type="project" value="UniProtKB-KW"/>
</dbReference>
<dbReference type="Pfam" id="PF00665">
    <property type="entry name" value="rve"/>
    <property type="match status" value="1"/>
</dbReference>
<dbReference type="InterPro" id="IPR054722">
    <property type="entry name" value="PolX-like_BBD"/>
</dbReference>
<dbReference type="GO" id="GO:0004519">
    <property type="term" value="F:endonuclease activity"/>
    <property type="evidence" value="ECO:0007669"/>
    <property type="project" value="UniProtKB-KW"/>
</dbReference>
<keyword evidence="13" id="KW-0548">Nucleotidyltransferase</keyword>
<evidence type="ECO:0000256" key="8">
    <source>
        <dbReference type="ARBA" id="ARBA00022801"/>
    </source>
</evidence>
<dbReference type="Pfam" id="PF22936">
    <property type="entry name" value="Pol_BBD"/>
    <property type="match status" value="1"/>
</dbReference>
<feature type="non-terminal residue" evidence="19">
    <location>
        <position position="1"/>
    </location>
</feature>
<dbReference type="GO" id="GO:0046872">
    <property type="term" value="F:metal ion binding"/>
    <property type="evidence" value="ECO:0007669"/>
    <property type="project" value="UniProtKB-KW"/>
</dbReference>
<gene>
    <name evidence="19" type="primary">POLX</name>
</gene>
<dbReference type="InterPro" id="IPR025724">
    <property type="entry name" value="GAG-pre-integrase_dom"/>
</dbReference>
<evidence type="ECO:0000256" key="13">
    <source>
        <dbReference type="ARBA" id="ARBA00022932"/>
    </source>
</evidence>
<evidence type="ECO:0000313" key="19">
    <source>
        <dbReference type="EMBL" id="JAB63605.1"/>
    </source>
</evidence>
<dbReference type="GO" id="GO:0003964">
    <property type="term" value="F:RNA-directed DNA polymerase activity"/>
    <property type="evidence" value="ECO:0007669"/>
    <property type="project" value="UniProtKB-KW"/>
</dbReference>
<keyword evidence="13" id="KW-0808">Transferase</keyword>
<evidence type="ECO:0000256" key="10">
    <source>
        <dbReference type="ARBA" id="ARBA00022842"/>
    </source>
</evidence>
<accession>V5G0R8</accession>
<dbReference type="InterPro" id="IPR039537">
    <property type="entry name" value="Retrotran_Ty1/copia-like"/>
</dbReference>
<sequence>KEKSNPWIVDSGATSHMANSKELFTTLDETIKGIVRFADKEGSAKVLGSGLVSLNCAVNNKVVKLQAQNVLYVPKLASNLLSVKQLVKDGYDVKFCSEKGQCEIIKEGHIHATARLSPELYELRTHEAFTTVQLKHKAFCEHWWHERFGHRDITAIKLLAKKNMVTDMKIEECEISNNFCECCVKGKQTRKPFPKHAGKNSTEILQLVHTDVCGPINPPTPRNKKYALTIIDDYSRYTHVYLLERKSEAAVKIKEFVQMTKTAFGKKPKIIRSDRGLEYVNTELTSFMKKEGIQAQHTAPYTPEQNGIAERKNRSLIEMVRCMLISANLDRKYWGEAIHTANYLQNRLPSRVIDKTPFEQWHCKRPSVKDLQAFGARAFMHIPKEKRLKLDNKSEELIFVGYSEESKAYRLLDTKTSKIRISRDVIFAEIAKDSKDCSISESEVIITQDNSNGSENINAECQDQESINNDHQERAPENEVRRSERVNKGVPPDYYMGKVNLAIHEDPTTRQEALSRPDKDSWISAMNDEIASLESNETWTLVDRPKDRNVIKSKWVFKSKRNPDGTVIRHKARLVARGFSQKFGSDYDEVFAPVVRHQTLLTLLSIAGMKGMHTHHYDAKTAFLNSTLKEELFMEQPEGYKNQQYDHKVCKLEK</sequence>
<protein>
    <submittedName>
        <fullName evidence="19">Retrovirus-related Pol polyprotein from transposon TNT 1-94</fullName>
    </submittedName>
</protein>
<keyword evidence="4" id="KW-0540">Nuclease</keyword>
<dbReference type="InterPro" id="IPR057670">
    <property type="entry name" value="SH3_retrovirus"/>
</dbReference>
<evidence type="ECO:0000256" key="12">
    <source>
        <dbReference type="ARBA" id="ARBA00022918"/>
    </source>
</evidence>
<dbReference type="GO" id="GO:0008233">
    <property type="term" value="F:peptidase activity"/>
    <property type="evidence" value="ECO:0007669"/>
    <property type="project" value="UniProtKB-KW"/>
</dbReference>
<keyword evidence="14" id="KW-0917">Virion maturation</keyword>
<evidence type="ECO:0000256" key="17">
    <source>
        <dbReference type="SAM" id="MobiDB-lite"/>
    </source>
</evidence>
<dbReference type="SUPFAM" id="SSF53098">
    <property type="entry name" value="Ribonuclease H-like"/>
    <property type="match status" value="1"/>
</dbReference>
<dbReference type="PANTHER" id="PTHR42648:SF11">
    <property type="entry name" value="TRANSPOSON TY4-P GAG-POL POLYPROTEIN"/>
    <property type="match status" value="1"/>
</dbReference>
<dbReference type="GO" id="GO:0003887">
    <property type="term" value="F:DNA-directed DNA polymerase activity"/>
    <property type="evidence" value="ECO:0007669"/>
    <property type="project" value="UniProtKB-KW"/>
</dbReference>
<feature type="non-terminal residue" evidence="19">
    <location>
        <position position="654"/>
    </location>
</feature>
<evidence type="ECO:0000256" key="1">
    <source>
        <dbReference type="ARBA" id="ARBA00002180"/>
    </source>
</evidence>
<dbReference type="InterPro" id="IPR012337">
    <property type="entry name" value="RNaseH-like_sf"/>
</dbReference>
<comment type="function">
    <text evidence="1">The aspartyl protease (PR) mediates the proteolytic cleavages of the Gag and Gag-Pol polyproteins after assembly of the VLP.</text>
</comment>
<proteinExistence type="predicted"/>
<evidence type="ECO:0000256" key="6">
    <source>
        <dbReference type="ARBA" id="ARBA00022741"/>
    </source>
</evidence>
<reference evidence="19" key="1">
    <citation type="submission" date="2013-07" db="EMBL/GenBank/DDBJ databases">
        <title>Midgut Transcriptome Profiling of Anoplphora glabripennis, a Lignocellulose Degrading, Wood-Boring Cerambycid.</title>
        <authorList>
            <person name="Scully E.D."/>
            <person name="Hoover K."/>
            <person name="Carlson J.E."/>
            <person name="Tien M."/>
            <person name="Geib S.M."/>
        </authorList>
    </citation>
    <scope>NUCLEOTIDE SEQUENCE</scope>
</reference>
<keyword evidence="7" id="KW-0255">Endonuclease</keyword>
<keyword evidence="12" id="KW-0695">RNA-directed DNA polymerase</keyword>
<dbReference type="AlphaFoldDB" id="V5G0R8"/>
<evidence type="ECO:0000256" key="3">
    <source>
        <dbReference type="ARBA" id="ARBA00022670"/>
    </source>
</evidence>
<evidence type="ECO:0000256" key="11">
    <source>
        <dbReference type="ARBA" id="ARBA00022908"/>
    </source>
</evidence>
<name>V5G0R8_ANOGL</name>
<evidence type="ECO:0000256" key="15">
    <source>
        <dbReference type="ARBA" id="ARBA00023172"/>
    </source>
</evidence>
<evidence type="ECO:0000256" key="7">
    <source>
        <dbReference type="ARBA" id="ARBA00022759"/>
    </source>
</evidence>
<dbReference type="Pfam" id="PF07727">
    <property type="entry name" value="RVT_2"/>
    <property type="match status" value="1"/>
</dbReference>
<evidence type="ECO:0000256" key="4">
    <source>
        <dbReference type="ARBA" id="ARBA00022722"/>
    </source>
</evidence>
<dbReference type="Pfam" id="PF25597">
    <property type="entry name" value="SH3_retrovirus"/>
    <property type="match status" value="1"/>
</dbReference>
<dbReference type="Gene3D" id="3.30.420.10">
    <property type="entry name" value="Ribonuclease H-like superfamily/Ribonuclease H"/>
    <property type="match status" value="1"/>
</dbReference>
<dbReference type="InterPro" id="IPR036397">
    <property type="entry name" value="RNaseH_sf"/>
</dbReference>
<keyword evidence="3" id="KW-0645">Protease</keyword>
<evidence type="ECO:0000256" key="2">
    <source>
        <dbReference type="ARBA" id="ARBA00022612"/>
    </source>
</evidence>
<keyword evidence="13" id="KW-0239">DNA-directed DNA polymerase</keyword>
<keyword evidence="8" id="KW-0378">Hydrolase</keyword>
<evidence type="ECO:0000256" key="16">
    <source>
        <dbReference type="ARBA" id="ARBA00023268"/>
    </source>
</evidence>
<evidence type="ECO:0000256" key="14">
    <source>
        <dbReference type="ARBA" id="ARBA00023113"/>
    </source>
</evidence>
<dbReference type="GO" id="GO:0006508">
    <property type="term" value="P:proteolysis"/>
    <property type="evidence" value="ECO:0007669"/>
    <property type="project" value="UniProtKB-KW"/>
</dbReference>
<feature type="domain" description="Integrase catalytic" evidence="18">
    <location>
        <begin position="190"/>
        <end position="365"/>
    </location>
</feature>
<organism evidence="19">
    <name type="scientific">Anoplophora glabripennis</name>
    <name type="common">Asian longhorn beetle</name>
    <name type="synonym">Anoplophora nobilis</name>
    <dbReference type="NCBI Taxonomy" id="217634"/>
    <lineage>
        <taxon>Eukaryota</taxon>
        <taxon>Metazoa</taxon>
        <taxon>Ecdysozoa</taxon>
        <taxon>Arthropoda</taxon>
        <taxon>Hexapoda</taxon>
        <taxon>Insecta</taxon>
        <taxon>Pterygota</taxon>
        <taxon>Neoptera</taxon>
        <taxon>Endopterygota</taxon>
        <taxon>Coleoptera</taxon>
        <taxon>Polyphaga</taxon>
        <taxon>Cucujiformia</taxon>
        <taxon>Chrysomeloidea</taxon>
        <taxon>Cerambycidae</taxon>
        <taxon>Lamiinae</taxon>
        <taxon>Lamiini</taxon>
        <taxon>Anoplophora</taxon>
    </lineage>
</organism>
<dbReference type="InterPro" id="IPR013103">
    <property type="entry name" value="RVT_2"/>
</dbReference>
<dbReference type="Pfam" id="PF13976">
    <property type="entry name" value="gag_pre-integrs"/>
    <property type="match status" value="1"/>
</dbReference>
<dbReference type="PROSITE" id="PS50994">
    <property type="entry name" value="INTEGRASE"/>
    <property type="match status" value="1"/>
</dbReference>
<evidence type="ECO:0000259" key="18">
    <source>
        <dbReference type="PROSITE" id="PS50994"/>
    </source>
</evidence>
<keyword evidence="9" id="KW-0067">ATP-binding</keyword>